<comment type="caution">
    <text evidence="1">The sequence shown here is derived from an EMBL/GenBank/DDBJ whole genome shotgun (WGS) entry which is preliminary data.</text>
</comment>
<proteinExistence type="predicted"/>
<dbReference type="EMBL" id="JAWDGP010003866">
    <property type="protein sequence ID" value="KAK3770121.1"/>
    <property type="molecule type" value="Genomic_DNA"/>
</dbReference>
<reference evidence="1" key="1">
    <citation type="journal article" date="2023" name="G3 (Bethesda)">
        <title>A reference genome for the long-term kleptoplast-retaining sea slug Elysia crispata morphotype clarki.</title>
        <authorList>
            <person name="Eastman K.E."/>
            <person name="Pendleton A.L."/>
            <person name="Shaikh M.A."/>
            <person name="Suttiyut T."/>
            <person name="Ogas R."/>
            <person name="Tomko P."/>
            <person name="Gavelis G."/>
            <person name="Widhalm J.R."/>
            <person name="Wisecaver J.H."/>
        </authorList>
    </citation>
    <scope>NUCLEOTIDE SEQUENCE</scope>
    <source>
        <strain evidence="1">ECLA1</strain>
    </source>
</reference>
<evidence type="ECO:0000313" key="2">
    <source>
        <dbReference type="Proteomes" id="UP001283361"/>
    </source>
</evidence>
<accession>A0AAE0ZJK5</accession>
<protein>
    <submittedName>
        <fullName evidence="1">Uncharacterized protein</fullName>
    </submittedName>
</protein>
<organism evidence="1 2">
    <name type="scientific">Elysia crispata</name>
    <name type="common">lettuce slug</name>
    <dbReference type="NCBI Taxonomy" id="231223"/>
    <lineage>
        <taxon>Eukaryota</taxon>
        <taxon>Metazoa</taxon>
        <taxon>Spiralia</taxon>
        <taxon>Lophotrochozoa</taxon>
        <taxon>Mollusca</taxon>
        <taxon>Gastropoda</taxon>
        <taxon>Heterobranchia</taxon>
        <taxon>Euthyneura</taxon>
        <taxon>Panpulmonata</taxon>
        <taxon>Sacoglossa</taxon>
        <taxon>Placobranchoidea</taxon>
        <taxon>Plakobranchidae</taxon>
        <taxon>Elysia</taxon>
    </lineage>
</organism>
<name>A0AAE0ZJK5_9GAST</name>
<gene>
    <name evidence="1" type="ORF">RRG08_007032</name>
</gene>
<dbReference type="AlphaFoldDB" id="A0AAE0ZJK5"/>
<dbReference type="Proteomes" id="UP001283361">
    <property type="component" value="Unassembled WGS sequence"/>
</dbReference>
<sequence>MLNMIFCYKFELFLNRWLFVQVFVARLRVNGFFDRLEKVRDGYVVWNIPNQSLSFTFYSCMQRSITWSKQRKA</sequence>
<evidence type="ECO:0000313" key="1">
    <source>
        <dbReference type="EMBL" id="KAK3770121.1"/>
    </source>
</evidence>
<keyword evidence="2" id="KW-1185">Reference proteome</keyword>